<evidence type="ECO:0008006" key="3">
    <source>
        <dbReference type="Google" id="ProtNLM"/>
    </source>
</evidence>
<dbReference type="RefSeq" id="WP_040198811.1">
    <property type="nucleotide sequence ID" value="NZ_CP010311.1"/>
</dbReference>
<dbReference type="InterPro" id="IPR036890">
    <property type="entry name" value="HATPase_C_sf"/>
</dbReference>
<accession>A0A0B5FDU8</accession>
<organism evidence="1 2">
    <name type="scientific">Geoalkalibacter subterraneus</name>
    <dbReference type="NCBI Taxonomy" id="483547"/>
    <lineage>
        <taxon>Bacteria</taxon>
        <taxon>Pseudomonadati</taxon>
        <taxon>Thermodesulfobacteriota</taxon>
        <taxon>Desulfuromonadia</taxon>
        <taxon>Desulfuromonadales</taxon>
        <taxon>Geoalkalibacteraceae</taxon>
        <taxon>Geoalkalibacter</taxon>
    </lineage>
</organism>
<dbReference type="Gene3D" id="3.30.565.10">
    <property type="entry name" value="Histidine kinase-like ATPase, C-terminal domain"/>
    <property type="match status" value="1"/>
</dbReference>
<evidence type="ECO:0000313" key="2">
    <source>
        <dbReference type="Proteomes" id="UP000035036"/>
    </source>
</evidence>
<evidence type="ECO:0000313" key="1">
    <source>
        <dbReference type="EMBL" id="AJF05468.1"/>
    </source>
</evidence>
<dbReference type="HOGENOM" id="CLU_1097374_0_0_7"/>
<gene>
    <name evidence="1" type="ORF">GSUB_01170</name>
</gene>
<sequence>MIFGENLGSCHLFDEKKADFYKSRIDTQIVEFFDAVYKELRIPLTTILCLVQLLLQKPEISNEERKNLLKLLEKKGLDISNFSEETFDIVHSAFGFGPRLRIRNIDVGECFSNLKNIIKNQPKQYKINLDIKNKDTKISVDKRKINSILETIISKFIDENKDGVKINIEGKTSNNSYILEIYTNNRELNTKTKKVNDKEFFRYKIDPINGKKILPSIFVAKKFAESQFSDLTPFDDTDKKEGWRLKMPISIYI</sequence>
<proteinExistence type="predicted"/>
<reference evidence="1 2" key="1">
    <citation type="journal article" date="2015" name="Genome Announc.">
        <title>Genomes of Geoalkalibacter ferrihydriticus Z-0531T and Geoalkalibacter subterraneus Red1T, Two Haloalkaliphilic Metal-Reducing Deltaproteobacteria.</title>
        <authorList>
            <person name="Badalamenti J.P."/>
            <person name="Krajmalnik-Brown R."/>
            <person name="Torres C.I."/>
            <person name="Bond D.R."/>
        </authorList>
    </citation>
    <scope>NUCLEOTIDE SEQUENCE [LARGE SCALE GENOMIC DNA]</scope>
    <source>
        <strain evidence="1 2">Red1</strain>
    </source>
</reference>
<dbReference type="Proteomes" id="UP000035036">
    <property type="component" value="Chromosome"/>
</dbReference>
<dbReference type="AlphaFoldDB" id="A0A0B5FDU8"/>
<dbReference type="Gene3D" id="1.10.287.130">
    <property type="match status" value="1"/>
</dbReference>
<dbReference type="EMBL" id="CP010311">
    <property type="protein sequence ID" value="AJF05468.1"/>
    <property type="molecule type" value="Genomic_DNA"/>
</dbReference>
<protein>
    <recommendedName>
        <fullName evidence="3">Histidine kinase</fullName>
    </recommendedName>
</protein>
<keyword evidence="2" id="KW-1185">Reference proteome</keyword>
<dbReference type="STRING" id="483547.GSUB_01170"/>
<dbReference type="KEGG" id="gsb:GSUB_01170"/>
<name>A0A0B5FDU8_9BACT</name>